<dbReference type="EMBL" id="MWWY01000008">
    <property type="protein sequence ID" value="OZG66150.1"/>
    <property type="molecule type" value="Genomic_DNA"/>
</dbReference>
<feature type="domain" description="AAA" evidence="1">
    <location>
        <begin position="22"/>
        <end position="155"/>
    </location>
</feature>
<evidence type="ECO:0000259" key="1">
    <source>
        <dbReference type="Pfam" id="PF13173"/>
    </source>
</evidence>
<dbReference type="Proteomes" id="UP000216074">
    <property type="component" value="Unassembled WGS sequence"/>
</dbReference>
<gene>
    <name evidence="3" type="ORF">BHAP_0470</name>
</gene>
<dbReference type="InterPro" id="IPR041682">
    <property type="entry name" value="AAA_14"/>
</dbReference>
<dbReference type="AlphaFoldDB" id="A0A261G415"/>
<dbReference type="Pfam" id="PF13635">
    <property type="entry name" value="DUF4143"/>
    <property type="match status" value="1"/>
</dbReference>
<dbReference type="PANTHER" id="PTHR33295:SF7">
    <property type="entry name" value="ATPASE"/>
    <property type="match status" value="1"/>
</dbReference>
<organism evidence="3 4">
    <name type="scientific">Bifidobacterium hapali</name>
    <dbReference type="NCBI Taxonomy" id="1630172"/>
    <lineage>
        <taxon>Bacteria</taxon>
        <taxon>Bacillati</taxon>
        <taxon>Actinomycetota</taxon>
        <taxon>Actinomycetes</taxon>
        <taxon>Bifidobacteriales</taxon>
        <taxon>Bifidobacteriaceae</taxon>
        <taxon>Bifidobacterium</taxon>
    </lineage>
</organism>
<accession>A0A261G415</accession>
<dbReference type="OrthoDB" id="9804306at2"/>
<dbReference type="InterPro" id="IPR025420">
    <property type="entry name" value="DUF4143"/>
</dbReference>
<reference evidence="3 4" key="1">
    <citation type="journal article" date="2017" name="BMC Genomics">
        <title>Comparative genomic and phylogenomic analyses of the Bifidobacteriaceae family.</title>
        <authorList>
            <person name="Lugli G.A."/>
            <person name="Milani C."/>
            <person name="Turroni F."/>
            <person name="Duranti S."/>
            <person name="Mancabelli L."/>
            <person name="Mangifesta M."/>
            <person name="Ferrario C."/>
            <person name="Modesto M."/>
            <person name="Mattarelli P."/>
            <person name="Jiri K."/>
            <person name="van Sinderen D."/>
            <person name="Ventura M."/>
        </authorList>
    </citation>
    <scope>NUCLEOTIDE SEQUENCE [LARGE SCALE GENOMIC DNA]</scope>
    <source>
        <strain evidence="3 4">DSM 100202</strain>
    </source>
</reference>
<sequence length="453" mass="52436">MIYQRKAYERLLQWKQQQGRTSMLIEGARRVGKSVLAEEFGRREYARCLLIDFSEAPTEVFDLFLHQRHDTNSFFRYLFAFYAFQPVERDTLIIFDEVQFCPQARAFTKQLVKDGRYDYIETGSLVSIQSNVKDILIPSEEESLELNPFDFDEFLWAMNEKPLADLIQDCYRHKKPLPDALHRKAERLFREYMLVGGMPQAIHAYITDNSFMSADQVKRSILRLYRRDIEKYGAIEAKNIAAIFDEIPAQLSRHEKRFRLSSLKKGARYQTYQTAFFWLADARLINPCYRSTDPSIGLGMNMEQSAVKCYMADTGLLITHAFSDGTITADSIYRDILFGKIGLNEGMIVENIVAQQFKASGHKLFYFTKPDEETRKSRIEIDFLLPEPYENAAGHYRISPIEVKSGKRYSTASLDKMKTIYGKHIGTEYVLAPKPFASQGDRVQVPLYMSGIL</sequence>
<comment type="caution">
    <text evidence="3">The sequence shown here is derived from an EMBL/GenBank/DDBJ whole genome shotgun (WGS) entry which is preliminary data.</text>
</comment>
<evidence type="ECO:0000313" key="3">
    <source>
        <dbReference type="EMBL" id="OZG66150.1"/>
    </source>
</evidence>
<evidence type="ECO:0000313" key="4">
    <source>
        <dbReference type="Proteomes" id="UP000216074"/>
    </source>
</evidence>
<dbReference type="PANTHER" id="PTHR33295">
    <property type="entry name" value="ATPASE"/>
    <property type="match status" value="1"/>
</dbReference>
<dbReference type="InterPro" id="IPR027417">
    <property type="entry name" value="P-loop_NTPase"/>
</dbReference>
<dbReference type="Pfam" id="PF13173">
    <property type="entry name" value="AAA_14"/>
    <property type="match status" value="1"/>
</dbReference>
<evidence type="ECO:0000259" key="2">
    <source>
        <dbReference type="Pfam" id="PF13635"/>
    </source>
</evidence>
<dbReference type="SUPFAM" id="SSF52540">
    <property type="entry name" value="P-loop containing nucleoside triphosphate hydrolases"/>
    <property type="match status" value="1"/>
</dbReference>
<protein>
    <submittedName>
        <fullName evidence="3">ATPase</fullName>
    </submittedName>
</protein>
<keyword evidence="4" id="KW-1185">Reference proteome</keyword>
<name>A0A261G415_9BIFI</name>
<feature type="domain" description="DUF4143" evidence="2">
    <location>
        <begin position="226"/>
        <end position="406"/>
    </location>
</feature>
<proteinExistence type="predicted"/>